<dbReference type="Proteomes" id="UP000231480">
    <property type="component" value="Unassembled WGS sequence"/>
</dbReference>
<name>A0A2G9YCK9_9BACT</name>
<protein>
    <submittedName>
        <fullName evidence="2">Nucleotidyltransferase</fullName>
    </submittedName>
</protein>
<dbReference type="InterPro" id="IPR010235">
    <property type="entry name" value="HepT"/>
</dbReference>
<organism evidence="2 3">
    <name type="scientific">Candidatus Portnoybacteria bacterium CG23_combo_of_CG06-09_8_20_14_all_37_13</name>
    <dbReference type="NCBI Taxonomy" id="1974819"/>
    <lineage>
        <taxon>Bacteria</taxon>
        <taxon>Candidatus Portnoyibacteriota</taxon>
    </lineage>
</organism>
<comment type="caution">
    <text evidence="2">The sequence shown here is derived from an EMBL/GenBank/DDBJ whole genome shotgun (WGS) entry which is preliminary data.</text>
</comment>
<evidence type="ECO:0000313" key="2">
    <source>
        <dbReference type="EMBL" id="PIP16967.1"/>
    </source>
</evidence>
<sequence>MSKLEAIKNQYKRAVDRFEEILNQEKTEMVRDSAIKRFEFCFDLCWKTIKAFLEEEKGITCRSPKECFRQAFQQELLDYDDFWLRMTDWRNQAIHTYSEKFADAFFKELPKTLKRFKMLLEILFQNN</sequence>
<dbReference type="EMBL" id="PCRH01000056">
    <property type="protein sequence ID" value="PIP16967.1"/>
    <property type="molecule type" value="Genomic_DNA"/>
</dbReference>
<keyword evidence="2" id="KW-0808">Transferase</keyword>
<evidence type="ECO:0000313" key="3">
    <source>
        <dbReference type="Proteomes" id="UP000231480"/>
    </source>
</evidence>
<keyword evidence="1" id="KW-0175">Coiled coil</keyword>
<reference evidence="2 3" key="1">
    <citation type="submission" date="2017-09" db="EMBL/GenBank/DDBJ databases">
        <title>Depth-based differentiation of microbial function through sediment-hosted aquifers and enrichment of novel symbionts in the deep terrestrial subsurface.</title>
        <authorList>
            <person name="Probst A.J."/>
            <person name="Ladd B."/>
            <person name="Jarett J.K."/>
            <person name="Geller-Mcgrath D.E."/>
            <person name="Sieber C.M."/>
            <person name="Emerson J.B."/>
            <person name="Anantharaman K."/>
            <person name="Thomas B.C."/>
            <person name="Malmstrom R."/>
            <person name="Stieglmeier M."/>
            <person name="Klingl A."/>
            <person name="Woyke T."/>
            <person name="Ryan C.M."/>
            <person name="Banfield J.F."/>
        </authorList>
    </citation>
    <scope>NUCLEOTIDE SEQUENCE [LARGE SCALE GENOMIC DNA]</scope>
    <source>
        <strain evidence="2">CG23_combo_of_CG06-09_8_20_14_all_37_13</strain>
    </source>
</reference>
<dbReference type="AlphaFoldDB" id="A0A2G9YCK9"/>
<dbReference type="NCBIfam" id="TIGR01987">
    <property type="entry name" value="HI0074"/>
    <property type="match status" value="1"/>
</dbReference>
<gene>
    <name evidence="2" type="ORF">COX44_02515</name>
</gene>
<feature type="coiled-coil region" evidence="1">
    <location>
        <begin position="1"/>
        <end position="28"/>
    </location>
</feature>
<proteinExistence type="predicted"/>
<dbReference type="Pfam" id="PF08780">
    <property type="entry name" value="NTase_sub_bind"/>
    <property type="match status" value="1"/>
</dbReference>
<dbReference type="Gene3D" id="1.20.120.330">
    <property type="entry name" value="Nucleotidyltransferases domain 2"/>
    <property type="match status" value="1"/>
</dbReference>
<evidence type="ECO:0000256" key="1">
    <source>
        <dbReference type="SAM" id="Coils"/>
    </source>
</evidence>
<dbReference type="GO" id="GO:0016740">
    <property type="term" value="F:transferase activity"/>
    <property type="evidence" value="ECO:0007669"/>
    <property type="project" value="UniProtKB-KW"/>
</dbReference>
<accession>A0A2G9YCK9</accession>
<dbReference type="SUPFAM" id="SSF81593">
    <property type="entry name" value="Nucleotidyltransferase substrate binding subunit/domain"/>
    <property type="match status" value="1"/>
</dbReference>